<dbReference type="HOGENOM" id="CLU_413409_0_0_1"/>
<proteinExistence type="predicted"/>
<dbReference type="PANTHER" id="PTHR43040:SF1">
    <property type="entry name" value="RIBONUCLEASE D"/>
    <property type="match status" value="1"/>
</dbReference>
<evidence type="ECO:0000313" key="1">
    <source>
        <dbReference type="EMBL" id="ESZ97262.1"/>
    </source>
</evidence>
<dbReference type="OrthoDB" id="3556302at2759"/>
<dbReference type="PANTHER" id="PTHR43040">
    <property type="entry name" value="RIBONUCLEASE D"/>
    <property type="match status" value="1"/>
</dbReference>
<dbReference type="InterPro" id="IPR036397">
    <property type="entry name" value="RNaseH_sf"/>
</dbReference>
<dbReference type="EMBL" id="AYSA01000094">
    <property type="protein sequence ID" value="ESZ97262.1"/>
    <property type="molecule type" value="Genomic_DNA"/>
</dbReference>
<dbReference type="Gene3D" id="3.30.420.10">
    <property type="entry name" value="Ribonuclease H-like superfamily/Ribonuclease H"/>
    <property type="match status" value="2"/>
</dbReference>
<dbReference type="GO" id="GO:0003676">
    <property type="term" value="F:nucleic acid binding"/>
    <property type="evidence" value="ECO:0007669"/>
    <property type="project" value="InterPro"/>
</dbReference>
<dbReference type="AlphaFoldDB" id="W9CKD4"/>
<dbReference type="STRING" id="1432307.W9CKD4"/>
<sequence length="656" mass="75121">MSNIDKYTPKSESRVLEDSHYPEKMSVVNYVLDNESFDSEDSQYSVKNPIIIDYTSENELNNSSTLESTEYDAEDEWGDSWSDHWGTLSDDEDEWTSEDGDIGEEWNDELSESNWTSITPDEDDPWPQLDSAIAWPDIDTLQESSGWVSDNVEAVEPKTTIMIDTIEKLDAFLPTLSRLKNGVELAFDCEGTPEIVDSDGKVTGGFGRDGDISFLSMTIASMNKTCIFDVWQLKAVTFERQNDDGLSLKKVLESQDRIQLWWDVRSDWDTLFHKFGIQIGKVRDVQLLELLSRSGVKSNICGLSRAMRDESEAFMGRGLDDWLSNKAVGGFYFKKNNWKPLIERPINETARAWEYVTPVDVAPTEDDMPMIFIDSIPEMNEFLPVLSNLRKHVPELFCGCKGNGNGLSRDGGISMFSMTIKSLNTTYMFDVQVLGDQVFSMVGDNGLSLGMILESDEIMQVWWDLRSDFEALSHHFNIYPRLYRDLQLLELMSSKGNRTKLNGLVNSVRMICIEYPDSTGGGYVGKWTKMKKEAREYFDYNGFRELETRPANHVVMQVCRGDTEIMPVMYDHLVHRLADTTRGMRMGSDNLFLDIVDEETIIRAEAVWSGESTNEYHYILDREIVNHPRTRSPPIFRMLPRVFSWGREDDVMKGME</sequence>
<gene>
    <name evidence="1" type="ORF">SBOR_2336</name>
</gene>
<evidence type="ECO:0008006" key="3">
    <source>
        <dbReference type="Google" id="ProtNLM"/>
    </source>
</evidence>
<accession>W9CKD4</accession>
<reference evidence="1 2" key="1">
    <citation type="journal article" date="2014" name="Genome Announc.">
        <title>Draft genome sequence of Sclerotinia borealis, a psychrophilic plant pathogenic fungus.</title>
        <authorList>
            <person name="Mardanov A.V."/>
            <person name="Beletsky A.V."/>
            <person name="Kadnikov V.V."/>
            <person name="Ignatov A.N."/>
            <person name="Ravin N.V."/>
        </authorList>
    </citation>
    <scope>NUCLEOTIDE SEQUENCE [LARGE SCALE GENOMIC DNA]</scope>
    <source>
        <strain evidence="2">F-4157</strain>
    </source>
</reference>
<dbReference type="Proteomes" id="UP000019487">
    <property type="component" value="Unassembled WGS sequence"/>
</dbReference>
<protein>
    <recommendedName>
        <fullName evidence="3">3'-5' exonuclease domain-containing protein</fullName>
    </recommendedName>
</protein>
<dbReference type="InterPro" id="IPR012337">
    <property type="entry name" value="RNaseH-like_sf"/>
</dbReference>
<name>W9CKD4_SCLBF</name>
<organism evidence="1 2">
    <name type="scientific">Sclerotinia borealis (strain F-4128)</name>
    <dbReference type="NCBI Taxonomy" id="1432307"/>
    <lineage>
        <taxon>Eukaryota</taxon>
        <taxon>Fungi</taxon>
        <taxon>Dikarya</taxon>
        <taxon>Ascomycota</taxon>
        <taxon>Pezizomycotina</taxon>
        <taxon>Leotiomycetes</taxon>
        <taxon>Helotiales</taxon>
        <taxon>Sclerotiniaceae</taxon>
        <taxon>Sclerotinia</taxon>
    </lineage>
</organism>
<comment type="caution">
    <text evidence="1">The sequence shown here is derived from an EMBL/GenBank/DDBJ whole genome shotgun (WGS) entry which is preliminary data.</text>
</comment>
<dbReference type="SUPFAM" id="SSF53098">
    <property type="entry name" value="Ribonuclease H-like"/>
    <property type="match status" value="2"/>
</dbReference>
<evidence type="ECO:0000313" key="2">
    <source>
        <dbReference type="Proteomes" id="UP000019487"/>
    </source>
</evidence>
<keyword evidence="2" id="KW-1185">Reference proteome</keyword>